<evidence type="ECO:0000313" key="2">
    <source>
        <dbReference type="Proteomes" id="UP000095284"/>
    </source>
</evidence>
<reference evidence="4" key="1">
    <citation type="submission" date="2016-11" db="UniProtKB">
        <authorList>
            <consortium name="WormBaseParasite"/>
        </authorList>
    </citation>
    <scope>IDENTIFICATION</scope>
</reference>
<dbReference type="EMBL" id="CAJFCV020000006">
    <property type="protein sequence ID" value="CAG9129698.1"/>
    <property type="molecule type" value="Genomic_DNA"/>
</dbReference>
<protein>
    <submittedName>
        <fullName evidence="1">(pine wood nematode) hypothetical protein</fullName>
    </submittedName>
</protein>
<proteinExistence type="predicted"/>
<dbReference type="WBParaSite" id="BXY_1398300.1">
    <property type="protein sequence ID" value="BXY_1398300.1"/>
    <property type="gene ID" value="BXY_1398300"/>
</dbReference>
<dbReference type="EMBL" id="CAJFDI010000006">
    <property type="protein sequence ID" value="CAD5234117.1"/>
    <property type="molecule type" value="Genomic_DNA"/>
</dbReference>
<dbReference type="Proteomes" id="UP000582659">
    <property type="component" value="Unassembled WGS sequence"/>
</dbReference>
<name>A0A1I7SLQ0_BURXY</name>
<organism evidence="2 4">
    <name type="scientific">Bursaphelenchus xylophilus</name>
    <name type="common">Pinewood nematode worm</name>
    <name type="synonym">Aphelenchoides xylophilus</name>
    <dbReference type="NCBI Taxonomy" id="6326"/>
    <lineage>
        <taxon>Eukaryota</taxon>
        <taxon>Metazoa</taxon>
        <taxon>Ecdysozoa</taxon>
        <taxon>Nematoda</taxon>
        <taxon>Chromadorea</taxon>
        <taxon>Rhabditida</taxon>
        <taxon>Tylenchina</taxon>
        <taxon>Tylenchomorpha</taxon>
        <taxon>Aphelenchoidea</taxon>
        <taxon>Aphelenchoididae</taxon>
        <taxon>Bursaphelenchus</taxon>
    </lineage>
</organism>
<reference evidence="1" key="2">
    <citation type="submission" date="2020-09" db="EMBL/GenBank/DDBJ databases">
        <authorList>
            <person name="Kikuchi T."/>
        </authorList>
    </citation>
    <scope>NUCLEOTIDE SEQUENCE</scope>
    <source>
        <strain evidence="1">Ka4C1</strain>
    </source>
</reference>
<evidence type="ECO:0000313" key="4">
    <source>
        <dbReference type="WBParaSite" id="BXY_1398300.1"/>
    </source>
</evidence>
<evidence type="ECO:0000313" key="3">
    <source>
        <dbReference type="Proteomes" id="UP000659654"/>
    </source>
</evidence>
<accession>A0A1I7SLQ0</accession>
<evidence type="ECO:0000313" key="1">
    <source>
        <dbReference type="EMBL" id="CAD5234117.1"/>
    </source>
</evidence>
<sequence>MSYLQPKPPYTGLSAVASQLYGGIIPAADPEDLGFPFIPQHNNALFRRKPLLFPYPLGLPVPILQIKSEDYIHRLKRLIRQLPETEKQFDDQNRNLLFTQKEVDQNVIKLWTVDDNSTSNMLLEYNLTYKLSKKTRKMVRFLHVGEMEPVKRLKLPHQPIEFGSFGKENKDFFFIRDVNGLRLANCMGEEEIEVADVLNYRIKSYCKIPYMNEIAIIDARDKVFFGEVAANSNFTRVKTEEPIRKIAPTDCPAEILLATKNKVFQTDFRVGQKNVEPIFSLELNAEKSILQFSEEQVEFINSRECIYHLLPVESCTEIFLVTSFQQIHAFDRRMPGRTVVSMSHFDMNGGDYTQIMGPFRDESSNITIYDYIVRNNFIRPGISHWAIGLNEKEQIWSSMGPNVMVPPPQNVVNYCRQNFTTSPALTEAEVDEIPKVPRAFYCEMLDQKRGIVFSQQDNGQIWMNNIIVSGVDQDSQKYLNIVNDREQRDQCVRDVKIFVNEHSNLKQLAEELSHELVMEKEDFMKTDRSTINGRIMAKQDRWMQILREEPPVINELEDIFDEDDIPMTSELSKLNLVKEAKSEDHLLSKIILKTVKKADEAWEAKYNPEFQTEMNENADNKEALKLPKVLDFDADEGEFGCGDFDEYDEDDI</sequence>
<dbReference type="AlphaFoldDB" id="A0A1I7SLQ0"/>
<dbReference type="Proteomes" id="UP000659654">
    <property type="component" value="Unassembled WGS sequence"/>
</dbReference>
<keyword evidence="3" id="KW-1185">Reference proteome</keyword>
<dbReference type="Proteomes" id="UP000095284">
    <property type="component" value="Unplaced"/>
</dbReference>
<gene>
    <name evidence="1" type="ORF">BXYJ_LOCUS14208</name>
</gene>
<dbReference type="OrthoDB" id="24893at2759"/>